<dbReference type="EMBL" id="JANBPG010001859">
    <property type="protein sequence ID" value="KAJ1887982.1"/>
    <property type="molecule type" value="Genomic_DNA"/>
</dbReference>
<reference evidence="1" key="1">
    <citation type="submission" date="2022-07" db="EMBL/GenBank/DDBJ databases">
        <title>Phylogenomic reconstructions and comparative analyses of Kickxellomycotina fungi.</title>
        <authorList>
            <person name="Reynolds N.K."/>
            <person name="Stajich J.E."/>
            <person name="Barry K."/>
            <person name="Grigoriev I.V."/>
            <person name="Crous P."/>
            <person name="Smith M.E."/>
        </authorList>
    </citation>
    <scope>NUCLEOTIDE SEQUENCE</scope>
    <source>
        <strain evidence="1">Benny 63K</strain>
    </source>
</reference>
<protein>
    <submittedName>
        <fullName evidence="1">Uncharacterized protein</fullName>
    </submittedName>
</protein>
<evidence type="ECO:0000313" key="1">
    <source>
        <dbReference type="EMBL" id="KAJ1887982.1"/>
    </source>
</evidence>
<proteinExistence type="predicted"/>
<accession>A0ACC1I9A7</accession>
<gene>
    <name evidence="1" type="ORF">LPJ66_008809</name>
</gene>
<dbReference type="Proteomes" id="UP001150581">
    <property type="component" value="Unassembled WGS sequence"/>
</dbReference>
<name>A0ACC1I9A7_9FUNG</name>
<comment type="caution">
    <text evidence="1">The sequence shown here is derived from an EMBL/GenBank/DDBJ whole genome shotgun (WGS) entry which is preliminary data.</text>
</comment>
<organism evidence="1 2">
    <name type="scientific">Kickxella alabastrina</name>
    <dbReference type="NCBI Taxonomy" id="61397"/>
    <lineage>
        <taxon>Eukaryota</taxon>
        <taxon>Fungi</taxon>
        <taxon>Fungi incertae sedis</taxon>
        <taxon>Zoopagomycota</taxon>
        <taxon>Kickxellomycotina</taxon>
        <taxon>Kickxellomycetes</taxon>
        <taxon>Kickxellales</taxon>
        <taxon>Kickxellaceae</taxon>
        <taxon>Kickxella</taxon>
    </lineage>
</organism>
<sequence>MELIDTLPIGDLPTPVHTPGPSERFDGHAISPLSRCSSVSSSSSTRRDRWTQVFEHALKSVVHITCDVHVSFDTHSMSHSIATGFVVDANLGIILSNRHVMSSAPSTHYARFENTESIRLMPWYYDPVLDFAFFRYNPTELKRATPLPISLAPEKAVEGMEIRVISCDSGESISVSSGTIADTKRRQATGSCGFDYHVFNTFHCVAAAGTRGGSSGAPVLDIEGDAVALNVGGIHKTQQSLFLPLHRVVKTLNDLRLGNMPARGTLQTTFQFEPTEVLVKAGLPLMDICLEYPEYIDTRGMLKITSIVPESPVECLLMVDDVVYAADGKQVFDFESLFDVLDCFVGESVSLAICRNSCLTTITVPVHDLFAITPTKLLRIGTGCCERDTNIVLCDVSYLAASSMHVPLSGVLVAEANTLFTSAGIARGSIITHLNNRFIQNLDAFVELLLGVEDGAGFMVQVLTTSGGRFSRICVLPSIPAAYSYDIMQRRANSGYWSMENIRPTALPKTLSTKLSAIPVSLQASHAQFQKVHSSIVYIQFYGLAPVGNTFSWASKGQGYVASKEHGIIVCDKSAVPSYMGTVTVAIANSVEVEACVEYIDPIGCFAYLRYNPDEIADNALEEAPIIGTDGGATLRVGDNAVYLVPNFGDTPILCQTQVEMRSLVPLDDLDPNHEQVLNIEAILLKDRPTPMSNSFICDNDGFLRAMWVSHTNASTGGGSNDRICFGIDIQQTLSVIEKLKQQRSVHLYSLNVEFSRLSLLNARMYGLSRQRADEFSQAVPYVRSMFVVRRAPTSGSDSQDLHVNDIVLKANGKWVDGVSSLAAFYDDSPVELLVCREGAEHTLRPKLMQIGDKTTSQVVYWAGMCIIDYDGFNYNQRKWPSSGIYISRTGVSSPASHISWPQMITHINQVPIKNMSDLVAAIQNTQTGCQQFASKLLKDQISVSDYVPGVLVKIKLLNKSGVAYETVIETDELYYPASSIEHCNNGMSKWIRKFI</sequence>
<keyword evidence="2" id="KW-1185">Reference proteome</keyword>
<evidence type="ECO:0000313" key="2">
    <source>
        <dbReference type="Proteomes" id="UP001150581"/>
    </source>
</evidence>